<reference evidence="2 3" key="1">
    <citation type="submission" date="2024-04" db="EMBL/GenBank/DDBJ databases">
        <title>Tritrichomonas musculus Genome.</title>
        <authorList>
            <person name="Alves-Ferreira E."/>
            <person name="Grigg M."/>
            <person name="Lorenzi H."/>
            <person name="Galac M."/>
        </authorList>
    </citation>
    <scope>NUCLEOTIDE SEQUENCE [LARGE SCALE GENOMIC DNA]</scope>
    <source>
        <strain evidence="2 3">EAF2021</strain>
    </source>
</reference>
<feature type="region of interest" description="Disordered" evidence="1">
    <location>
        <begin position="1"/>
        <end position="58"/>
    </location>
</feature>
<evidence type="ECO:0000313" key="3">
    <source>
        <dbReference type="Proteomes" id="UP001470230"/>
    </source>
</evidence>
<comment type="caution">
    <text evidence="2">The sequence shown here is derived from an EMBL/GenBank/DDBJ whole genome shotgun (WGS) entry which is preliminary data.</text>
</comment>
<keyword evidence="3" id="KW-1185">Reference proteome</keyword>
<evidence type="ECO:0000313" key="2">
    <source>
        <dbReference type="EMBL" id="KAK8896443.1"/>
    </source>
</evidence>
<protein>
    <submittedName>
        <fullName evidence="2">Uncharacterized protein</fullName>
    </submittedName>
</protein>
<dbReference type="Proteomes" id="UP001470230">
    <property type="component" value="Unassembled WGS sequence"/>
</dbReference>
<dbReference type="EMBL" id="JAPFFF010000002">
    <property type="protein sequence ID" value="KAK8896443.1"/>
    <property type="molecule type" value="Genomic_DNA"/>
</dbReference>
<proteinExistence type="predicted"/>
<evidence type="ECO:0000256" key="1">
    <source>
        <dbReference type="SAM" id="MobiDB-lite"/>
    </source>
</evidence>
<sequence>MKRSDINEPLLSDFNEKDDNEANPSWVIEEDDGKKTKYNLDDPVTSDYSDKPPDEDDI</sequence>
<name>A0ABR2KZG6_9EUKA</name>
<gene>
    <name evidence="2" type="ORF">M9Y10_014343</name>
</gene>
<organism evidence="2 3">
    <name type="scientific">Tritrichomonas musculus</name>
    <dbReference type="NCBI Taxonomy" id="1915356"/>
    <lineage>
        <taxon>Eukaryota</taxon>
        <taxon>Metamonada</taxon>
        <taxon>Parabasalia</taxon>
        <taxon>Tritrichomonadida</taxon>
        <taxon>Tritrichomonadidae</taxon>
        <taxon>Tritrichomonas</taxon>
    </lineage>
</organism>
<accession>A0ABR2KZG6</accession>